<dbReference type="Proteomes" id="UP000271797">
    <property type="component" value="Chromosome"/>
</dbReference>
<sequence>MMQTVNERLRDESIAHAVWISRYSMVWLPE</sequence>
<evidence type="ECO:0000313" key="2">
    <source>
        <dbReference type="Proteomes" id="UP000271797"/>
    </source>
</evidence>
<accession>A0A3S4LL99</accession>
<evidence type="ECO:0000313" key="1">
    <source>
        <dbReference type="EMBL" id="VED14557.1"/>
    </source>
</evidence>
<reference evidence="1 2" key="1">
    <citation type="submission" date="2018-12" db="EMBL/GenBank/DDBJ databases">
        <authorList>
            <consortium name="Pathogen Informatics"/>
        </authorList>
    </citation>
    <scope>NUCLEOTIDE SEQUENCE [LARGE SCALE GENOMIC DNA]</scope>
    <source>
        <strain evidence="1 2">NCTC9044</strain>
    </source>
</reference>
<dbReference type="EMBL" id="LR134238">
    <property type="protein sequence ID" value="VED14557.1"/>
    <property type="molecule type" value="Genomic_DNA"/>
</dbReference>
<name>A0A3S4LL99_ECOLX</name>
<dbReference type="AlphaFoldDB" id="A0A3S4LL99"/>
<proteinExistence type="predicted"/>
<protein>
    <submittedName>
        <fullName evidence="1">Phage protein</fullName>
    </submittedName>
</protein>
<organism evidence="1 2">
    <name type="scientific">Escherichia coli</name>
    <dbReference type="NCBI Taxonomy" id="562"/>
    <lineage>
        <taxon>Bacteria</taxon>
        <taxon>Pseudomonadati</taxon>
        <taxon>Pseudomonadota</taxon>
        <taxon>Gammaproteobacteria</taxon>
        <taxon>Enterobacterales</taxon>
        <taxon>Enterobacteriaceae</taxon>
        <taxon>Escherichia</taxon>
    </lineage>
</organism>
<gene>
    <name evidence="1" type="ORF">NCTC9044_05483</name>
</gene>